<evidence type="ECO:0000313" key="2">
    <source>
        <dbReference type="Proteomes" id="UP001162156"/>
    </source>
</evidence>
<dbReference type="Pfam" id="PF20912">
    <property type="entry name" value="RPC3_helical"/>
    <property type="match status" value="1"/>
</dbReference>
<dbReference type="AlphaFoldDB" id="A0AAV8ZR06"/>
<gene>
    <name evidence="1" type="ORF">NQ314_001786</name>
</gene>
<proteinExistence type="predicted"/>
<protein>
    <submittedName>
        <fullName evidence="1">Uncharacterized protein</fullName>
    </submittedName>
</protein>
<dbReference type="Proteomes" id="UP001162156">
    <property type="component" value="Unassembled WGS sequence"/>
</dbReference>
<accession>A0AAV8ZR06</accession>
<dbReference type="Gene3D" id="6.10.140.1450">
    <property type="match status" value="1"/>
</dbReference>
<dbReference type="EMBL" id="JANEYF010000543">
    <property type="protein sequence ID" value="KAJ8969387.1"/>
    <property type="molecule type" value="Genomic_DNA"/>
</dbReference>
<keyword evidence="2" id="KW-1185">Reference proteome</keyword>
<reference evidence="1" key="1">
    <citation type="journal article" date="2023" name="Insect Mol. Biol.">
        <title>Genome sequencing provides insights into the evolution of gene families encoding plant cell wall-degrading enzymes in longhorned beetles.</title>
        <authorList>
            <person name="Shin N.R."/>
            <person name="Okamura Y."/>
            <person name="Kirsch R."/>
            <person name="Pauchet Y."/>
        </authorList>
    </citation>
    <scope>NUCLEOTIDE SEQUENCE</scope>
    <source>
        <strain evidence="1">RBIC_L_NR</strain>
    </source>
</reference>
<organism evidence="1 2">
    <name type="scientific">Rhamnusium bicolor</name>
    <dbReference type="NCBI Taxonomy" id="1586634"/>
    <lineage>
        <taxon>Eukaryota</taxon>
        <taxon>Metazoa</taxon>
        <taxon>Ecdysozoa</taxon>
        <taxon>Arthropoda</taxon>
        <taxon>Hexapoda</taxon>
        <taxon>Insecta</taxon>
        <taxon>Pterygota</taxon>
        <taxon>Neoptera</taxon>
        <taxon>Endopterygota</taxon>
        <taxon>Coleoptera</taxon>
        <taxon>Polyphaga</taxon>
        <taxon>Cucujiformia</taxon>
        <taxon>Chrysomeloidea</taxon>
        <taxon>Cerambycidae</taxon>
        <taxon>Lepturinae</taxon>
        <taxon>Rhagiini</taxon>
        <taxon>Rhamnusium</taxon>
    </lineage>
</organism>
<comment type="caution">
    <text evidence="1">The sequence shown here is derived from an EMBL/GenBank/DDBJ whole genome shotgun (WGS) entry which is preliminary data.</text>
</comment>
<name>A0AAV8ZR06_9CUCU</name>
<sequence>MLFHIQIEQVIRMILELCYKALFNVMSRRNHEKIANKRIIDKKQRVDTIAMGMRAQGASEDQLADIEEMITPPEREILETIEKNNEETKFS</sequence>
<evidence type="ECO:0000313" key="1">
    <source>
        <dbReference type="EMBL" id="KAJ8969387.1"/>
    </source>
</evidence>